<organism evidence="1 2">
    <name type="scientific">Plantimonas leprariae</name>
    <dbReference type="NCBI Taxonomy" id="2615207"/>
    <lineage>
        <taxon>Bacteria</taxon>
        <taxon>Pseudomonadati</taxon>
        <taxon>Pseudomonadota</taxon>
        <taxon>Alphaproteobacteria</taxon>
        <taxon>Hyphomicrobiales</taxon>
        <taxon>Aurantimonadaceae</taxon>
        <taxon>Plantimonas</taxon>
    </lineage>
</organism>
<dbReference type="GO" id="GO:0016740">
    <property type="term" value="F:transferase activity"/>
    <property type="evidence" value="ECO:0007669"/>
    <property type="project" value="UniProtKB-KW"/>
</dbReference>
<keyword evidence="1" id="KW-0808">Transferase</keyword>
<dbReference type="Gene3D" id="3.90.550.10">
    <property type="entry name" value="Spore Coat Polysaccharide Biosynthesis Protein SpsA, Chain A"/>
    <property type="match status" value="1"/>
</dbReference>
<accession>A0A7V7TWW5</accession>
<dbReference type="AlphaFoldDB" id="A0A7V7TWW5"/>
<keyword evidence="2" id="KW-1185">Reference proteome</keyword>
<sequence length="167" mass="17582">MMSVVIDCREDAVALTATLATLVPGAVEGLVREVLVVDRGTDAATRKVADHAGCRVVAELEAAQAVANAKGDWVMLIEPGARLSAGWIEAVAEHLADGSSDGAPKAARFSRVPSDGRGFLRRLLQRGQRPLVDGLVAPKAQAVELYGKGGIARRPAARRLTATIRPR</sequence>
<name>A0A7V7TWW5_9HYPH</name>
<comment type="caution">
    <text evidence="1">The sequence shown here is derived from an EMBL/GenBank/DDBJ whole genome shotgun (WGS) entry which is preliminary data.</text>
</comment>
<evidence type="ECO:0000313" key="1">
    <source>
        <dbReference type="EMBL" id="KAB0680265.1"/>
    </source>
</evidence>
<dbReference type="Proteomes" id="UP000432089">
    <property type="component" value="Unassembled WGS sequence"/>
</dbReference>
<protein>
    <submittedName>
        <fullName evidence="1">Glycosyl transferase family 2</fullName>
    </submittedName>
</protein>
<dbReference type="SUPFAM" id="SSF53448">
    <property type="entry name" value="Nucleotide-diphospho-sugar transferases"/>
    <property type="match status" value="1"/>
</dbReference>
<evidence type="ECO:0000313" key="2">
    <source>
        <dbReference type="Proteomes" id="UP000432089"/>
    </source>
</evidence>
<dbReference type="EMBL" id="VZDO01000005">
    <property type="protein sequence ID" value="KAB0680265.1"/>
    <property type="molecule type" value="Genomic_DNA"/>
</dbReference>
<dbReference type="InterPro" id="IPR029044">
    <property type="entry name" value="Nucleotide-diphossugar_trans"/>
</dbReference>
<reference evidence="1 2" key="1">
    <citation type="submission" date="2019-09" db="EMBL/GenBank/DDBJ databases">
        <title>YIM 132180 draft genome.</title>
        <authorList>
            <person name="Zhang K."/>
        </authorList>
    </citation>
    <scope>NUCLEOTIDE SEQUENCE [LARGE SCALE GENOMIC DNA]</scope>
    <source>
        <strain evidence="1 2">YIM 132180</strain>
    </source>
</reference>
<gene>
    <name evidence="1" type="ORF">F6X38_08785</name>
</gene>
<proteinExistence type="predicted"/>